<dbReference type="GeneID" id="64637501"/>
<evidence type="ECO:0000313" key="2">
    <source>
        <dbReference type="Proteomes" id="UP000807769"/>
    </source>
</evidence>
<keyword evidence="2" id="KW-1185">Reference proteome</keyword>
<dbReference type="EMBL" id="JABBWG010000003">
    <property type="protein sequence ID" value="KAG1824898.1"/>
    <property type="molecule type" value="Genomic_DNA"/>
</dbReference>
<dbReference type="Proteomes" id="UP000807769">
    <property type="component" value="Unassembled WGS sequence"/>
</dbReference>
<dbReference type="AlphaFoldDB" id="A0A9P7ELB0"/>
<proteinExistence type="predicted"/>
<dbReference type="RefSeq" id="XP_041198615.1">
    <property type="nucleotide sequence ID" value="XM_041343485.1"/>
</dbReference>
<reference evidence="1" key="1">
    <citation type="journal article" date="2020" name="New Phytol.">
        <title>Comparative genomics reveals dynamic genome evolution in host specialist ectomycorrhizal fungi.</title>
        <authorList>
            <person name="Lofgren L.A."/>
            <person name="Nguyen N.H."/>
            <person name="Vilgalys R."/>
            <person name="Ruytinx J."/>
            <person name="Liao H.L."/>
            <person name="Branco S."/>
            <person name="Kuo A."/>
            <person name="LaButti K."/>
            <person name="Lipzen A."/>
            <person name="Andreopoulos W."/>
            <person name="Pangilinan J."/>
            <person name="Riley R."/>
            <person name="Hundley H."/>
            <person name="Na H."/>
            <person name="Barry K."/>
            <person name="Grigoriev I.V."/>
            <person name="Stajich J.E."/>
            <person name="Kennedy P.G."/>
        </authorList>
    </citation>
    <scope>NUCLEOTIDE SEQUENCE</scope>
    <source>
        <strain evidence="1">MN1</strain>
    </source>
</reference>
<accession>A0A9P7ELB0</accession>
<gene>
    <name evidence="1" type="ORF">BJ212DRAFT_552385</name>
</gene>
<organism evidence="1 2">
    <name type="scientific">Suillus subaureus</name>
    <dbReference type="NCBI Taxonomy" id="48587"/>
    <lineage>
        <taxon>Eukaryota</taxon>
        <taxon>Fungi</taxon>
        <taxon>Dikarya</taxon>
        <taxon>Basidiomycota</taxon>
        <taxon>Agaricomycotina</taxon>
        <taxon>Agaricomycetes</taxon>
        <taxon>Agaricomycetidae</taxon>
        <taxon>Boletales</taxon>
        <taxon>Suillineae</taxon>
        <taxon>Suillaceae</taxon>
        <taxon>Suillus</taxon>
    </lineage>
</organism>
<evidence type="ECO:0000313" key="1">
    <source>
        <dbReference type="EMBL" id="KAG1824898.1"/>
    </source>
</evidence>
<protein>
    <submittedName>
        <fullName evidence="1">Uncharacterized protein</fullName>
    </submittedName>
</protein>
<sequence>MHTLHGCGCHITANVKIVNKSSLLIEVHRAVPHSGIHPYQKKLAECICHLMRMILDHHHHQFAR</sequence>
<name>A0A9P7ELB0_9AGAM</name>
<comment type="caution">
    <text evidence="1">The sequence shown here is derived from an EMBL/GenBank/DDBJ whole genome shotgun (WGS) entry which is preliminary data.</text>
</comment>